<evidence type="ECO:0000313" key="2">
    <source>
        <dbReference type="EMBL" id="TXG53631.1"/>
    </source>
</evidence>
<dbReference type="SUPFAM" id="SSF53756">
    <property type="entry name" value="UDP-Glycosyltransferase/glycogen phosphorylase"/>
    <property type="match status" value="2"/>
</dbReference>
<evidence type="ECO:0000313" key="3">
    <source>
        <dbReference type="Proteomes" id="UP000323000"/>
    </source>
</evidence>
<gene>
    <name evidence="2" type="ORF">EZV62_018887</name>
</gene>
<reference evidence="3" key="1">
    <citation type="journal article" date="2019" name="Gigascience">
        <title>De novo genome assembly of the endangered Acer yangbiense, a plant species with extremely small populations endemic to Yunnan Province, China.</title>
        <authorList>
            <person name="Yang J."/>
            <person name="Wariss H.M."/>
            <person name="Tao L."/>
            <person name="Zhang R."/>
            <person name="Yun Q."/>
            <person name="Hollingsworth P."/>
            <person name="Dao Z."/>
            <person name="Luo G."/>
            <person name="Guo H."/>
            <person name="Ma Y."/>
            <person name="Sun W."/>
        </authorList>
    </citation>
    <scope>NUCLEOTIDE SEQUENCE [LARGE SCALE GENOMIC DNA]</scope>
    <source>
        <strain evidence="3">cv. Malutang</strain>
    </source>
</reference>
<dbReference type="PANTHER" id="PTHR21015">
    <property type="entry name" value="UDP-N-ACETYLGLUCOSAMINE--N-ACETYLMURAMYL-(PENTAPEPTIDE) PYROPHOSPHORYL-UNDECAPRENOL N-ACETYLGLUCOSAMINE TRANSFERASE 1"/>
    <property type="match status" value="1"/>
</dbReference>
<dbReference type="EMBL" id="VAHF01000009">
    <property type="protein sequence ID" value="TXG53631.1"/>
    <property type="molecule type" value="Genomic_DNA"/>
</dbReference>
<sequence length="321" mass="35733">MTPFPRHLRVRGGRAGGPSRRWPSLPSGGSRSPVTHSKILFIDIINAWATAFCGIRFRLCSRKQFACLPLLFRRGTLSSHLIKSLIKCQTVLRSFDADVVVGTGGYVSFPVVSCCLEGSKLKVQVRGCWETKVRCLEDFVSWQPQGGQRCDGNKKLFFIWQTGVEAFDEMGGLVRNHPRCFCPSSYCFFASNESNWVLAFYGFGTIQLQTSLFQELVQGLVMRSWLQEGNCYSDTITECCGRHQFKNASLLADVAGTRVITEDELDSTTLETAIYEILGNEGLMADMSERALKAANPGASAEIAQHILSLVESSFKKQQRN</sequence>
<name>A0A5C7H9N2_9ROSI</name>
<dbReference type="PANTHER" id="PTHR21015:SF22">
    <property type="entry name" value="GLYCOSYLTRANSFERASE"/>
    <property type="match status" value="1"/>
</dbReference>
<proteinExistence type="predicted"/>
<evidence type="ECO:0000256" key="1">
    <source>
        <dbReference type="SAM" id="MobiDB-lite"/>
    </source>
</evidence>
<feature type="region of interest" description="Disordered" evidence="1">
    <location>
        <begin position="10"/>
        <end position="31"/>
    </location>
</feature>
<dbReference type="Proteomes" id="UP000323000">
    <property type="component" value="Chromosome 9"/>
</dbReference>
<protein>
    <recommendedName>
        <fullName evidence="4">Glycosyl transferase family 28 C-terminal domain-containing protein</fullName>
    </recommendedName>
</protein>
<comment type="caution">
    <text evidence="2">The sequence shown here is derived from an EMBL/GenBank/DDBJ whole genome shotgun (WGS) entry which is preliminary data.</text>
</comment>
<evidence type="ECO:0008006" key="4">
    <source>
        <dbReference type="Google" id="ProtNLM"/>
    </source>
</evidence>
<accession>A0A5C7H9N2</accession>
<keyword evidence="3" id="KW-1185">Reference proteome</keyword>
<dbReference type="AlphaFoldDB" id="A0A5C7H9N2"/>
<dbReference type="GO" id="GO:0016757">
    <property type="term" value="F:glycosyltransferase activity"/>
    <property type="evidence" value="ECO:0007669"/>
    <property type="project" value="TreeGrafter"/>
</dbReference>
<organism evidence="2 3">
    <name type="scientific">Acer yangbiense</name>
    <dbReference type="NCBI Taxonomy" id="1000413"/>
    <lineage>
        <taxon>Eukaryota</taxon>
        <taxon>Viridiplantae</taxon>
        <taxon>Streptophyta</taxon>
        <taxon>Embryophyta</taxon>
        <taxon>Tracheophyta</taxon>
        <taxon>Spermatophyta</taxon>
        <taxon>Magnoliopsida</taxon>
        <taxon>eudicotyledons</taxon>
        <taxon>Gunneridae</taxon>
        <taxon>Pentapetalae</taxon>
        <taxon>rosids</taxon>
        <taxon>malvids</taxon>
        <taxon>Sapindales</taxon>
        <taxon>Sapindaceae</taxon>
        <taxon>Hippocastanoideae</taxon>
        <taxon>Acereae</taxon>
        <taxon>Acer</taxon>
    </lineage>
</organism>
<dbReference type="OrthoDB" id="20273at2759"/>
<dbReference type="Gene3D" id="3.40.50.2000">
    <property type="entry name" value="Glycogen Phosphorylase B"/>
    <property type="match status" value="2"/>
</dbReference>